<dbReference type="Pfam" id="PF24809">
    <property type="entry name" value="DUF7708"/>
    <property type="match status" value="1"/>
</dbReference>
<feature type="domain" description="DUF7708" evidence="2">
    <location>
        <begin position="132"/>
        <end position="269"/>
    </location>
</feature>
<dbReference type="PANTHER" id="PTHR40619:SF3">
    <property type="entry name" value="FUNGAL STAND N-TERMINAL GOODBYE DOMAIN-CONTAINING PROTEIN"/>
    <property type="match status" value="1"/>
</dbReference>
<reference evidence="3" key="1">
    <citation type="journal article" date="2021" name="Nat. Commun.">
        <title>Genetic determinants of endophytism in the Arabidopsis root mycobiome.</title>
        <authorList>
            <person name="Mesny F."/>
            <person name="Miyauchi S."/>
            <person name="Thiergart T."/>
            <person name="Pickel B."/>
            <person name="Atanasova L."/>
            <person name="Karlsson M."/>
            <person name="Huettel B."/>
            <person name="Barry K.W."/>
            <person name="Haridas S."/>
            <person name="Chen C."/>
            <person name="Bauer D."/>
            <person name="Andreopoulos W."/>
            <person name="Pangilinan J."/>
            <person name="LaButti K."/>
            <person name="Riley R."/>
            <person name="Lipzen A."/>
            <person name="Clum A."/>
            <person name="Drula E."/>
            <person name="Henrissat B."/>
            <person name="Kohler A."/>
            <person name="Grigoriev I.V."/>
            <person name="Martin F.M."/>
            <person name="Hacquard S."/>
        </authorList>
    </citation>
    <scope>NUCLEOTIDE SEQUENCE</scope>
    <source>
        <strain evidence="3">MPI-SDFR-AT-0073</strain>
    </source>
</reference>
<protein>
    <recommendedName>
        <fullName evidence="2">DUF7708 domain-containing protein</fullName>
    </recommendedName>
</protein>
<gene>
    <name evidence="3" type="ORF">BKA67DRAFT_656477</name>
</gene>
<dbReference type="PANTHER" id="PTHR40619">
    <property type="entry name" value="FUNGAL STAND N-TERMINAL GOODBYE DOMAIN-CONTAINING PROTEIN"/>
    <property type="match status" value="1"/>
</dbReference>
<keyword evidence="4" id="KW-1185">Reference proteome</keyword>
<dbReference type="GeneID" id="70135838"/>
<name>A0A9P8UTW0_9PEZI</name>
<dbReference type="RefSeq" id="XP_045962508.1">
    <property type="nucleotide sequence ID" value="XM_046106947.1"/>
</dbReference>
<evidence type="ECO:0000259" key="2">
    <source>
        <dbReference type="Pfam" id="PF24809"/>
    </source>
</evidence>
<sequence>MLTETEAFLFVRKNSLQVANDIPENPVAQATAQFETRQQAAEDEKLRERLEWQRWLHSDAFDHTDDLSDFDTECKNLIEVWKDFQSRYPDLGTSTLLDNEIPNISTVKQAVNGVVGEWEAKKDKGMGKAKDYLTRYCDTLLAHSQLFAVIPKGDKYISLFTGVMASIVKAVGRHKEIADGFCKALAEISDSMRFSRRQSLLYPSERMKMLVILLYIKYIRFLCHTMDWFSSKSKRLKSSLDQDYFRRNVQEKTKDIRDVVTKIQQEATLEFQGVVEATHSRVVDLPTFTQVGALASRVVDHISNIIMVSDQNRALSEQQLHSQLEVMSLKLGEVAQSAAIAAVERVLHAQESAGENKFRGLLENDPILAEKSLLSIEPGNNMSPSAPLAFRRGELEIVSRHLQTYFNQELDFMRDLAHPPNARNMPVQIVSRLQQWLTAAESELLWMMGRAHAPQNSDQSIAAAHVVVLAEATSIPCIFFSCRLPEIKDSTTGSKFQQGLLISLMYSLIRQLCLLVPPDFSEDFNYATSIGHLDGTIETISTSLELIRRLLPLCPKLLICVIDGLQLLDFPDVNTHVESLLDMLQHLPKDHIIKSLITTSGFFTSGSKLNASSRLDCSRFPQRRTGQGLPGSSSLHGLRFS</sequence>
<proteinExistence type="predicted"/>
<comment type="caution">
    <text evidence="3">The sequence shown here is derived from an EMBL/GenBank/DDBJ whole genome shotgun (WGS) entry which is preliminary data.</text>
</comment>
<evidence type="ECO:0000313" key="4">
    <source>
        <dbReference type="Proteomes" id="UP000758603"/>
    </source>
</evidence>
<evidence type="ECO:0000313" key="3">
    <source>
        <dbReference type="EMBL" id="KAH6658274.1"/>
    </source>
</evidence>
<accession>A0A9P8UTW0</accession>
<feature type="region of interest" description="Disordered" evidence="1">
    <location>
        <begin position="620"/>
        <end position="641"/>
    </location>
</feature>
<dbReference type="Proteomes" id="UP000758603">
    <property type="component" value="Unassembled WGS sequence"/>
</dbReference>
<dbReference type="InterPro" id="IPR056125">
    <property type="entry name" value="DUF7708"/>
</dbReference>
<dbReference type="EMBL" id="JAGPXC010000002">
    <property type="protein sequence ID" value="KAH6658274.1"/>
    <property type="molecule type" value="Genomic_DNA"/>
</dbReference>
<dbReference type="OrthoDB" id="4840035at2759"/>
<dbReference type="AlphaFoldDB" id="A0A9P8UTW0"/>
<evidence type="ECO:0000256" key="1">
    <source>
        <dbReference type="SAM" id="MobiDB-lite"/>
    </source>
</evidence>
<organism evidence="3 4">
    <name type="scientific">Truncatella angustata</name>
    <dbReference type="NCBI Taxonomy" id="152316"/>
    <lineage>
        <taxon>Eukaryota</taxon>
        <taxon>Fungi</taxon>
        <taxon>Dikarya</taxon>
        <taxon>Ascomycota</taxon>
        <taxon>Pezizomycotina</taxon>
        <taxon>Sordariomycetes</taxon>
        <taxon>Xylariomycetidae</taxon>
        <taxon>Amphisphaeriales</taxon>
        <taxon>Sporocadaceae</taxon>
        <taxon>Truncatella</taxon>
    </lineage>
</organism>